<name>A0ABP2SZD5_9STRE</name>
<proteinExistence type="predicted"/>
<dbReference type="EMBL" id="ALYM01000003">
    <property type="protein sequence ID" value="EMG25781.1"/>
    <property type="molecule type" value="Genomic_DNA"/>
</dbReference>
<dbReference type="Proteomes" id="UP000011769">
    <property type="component" value="Unassembled WGS sequence"/>
</dbReference>
<protein>
    <submittedName>
        <fullName evidence="1">Uncharacterized protein</fullName>
    </submittedName>
</protein>
<keyword evidence="2" id="KW-1185">Reference proteome</keyword>
<reference evidence="1 2" key="1">
    <citation type="journal article" date="2013" name="PLoS ONE">
        <title>Comparative Genomic Characterization of Three Streptococcus parauberis Strains in Fish Pathogen, as Assessed by Wide-Genome Analyses.</title>
        <authorList>
            <person name="Nho S.W."/>
            <person name="Hikima J."/>
            <person name="Park S.B."/>
            <person name="Jang H.B."/>
            <person name="Cha I.S."/>
            <person name="Yasuike M."/>
            <person name="Nakamura Y."/>
            <person name="Fujiwara A."/>
            <person name="Sano M."/>
            <person name="Kanai K."/>
            <person name="Kondo H."/>
            <person name="Hirono I."/>
            <person name="Takeyama H."/>
            <person name="Aoki T."/>
            <person name="Jung T.S."/>
        </authorList>
    </citation>
    <scope>NUCLEOTIDE SEQUENCE [LARGE SCALE GENOMIC DNA]</scope>
    <source>
        <strain evidence="1 2">KRS-02083</strain>
    </source>
</reference>
<accession>A0ABP2SZD5</accession>
<dbReference type="RefSeq" id="WP_003108391.1">
    <property type="nucleotide sequence ID" value="NZ_ALYM01000003.1"/>
</dbReference>
<evidence type="ECO:0000313" key="2">
    <source>
        <dbReference type="Proteomes" id="UP000011769"/>
    </source>
</evidence>
<evidence type="ECO:0000313" key="1">
    <source>
        <dbReference type="EMBL" id="EMG25781.1"/>
    </source>
</evidence>
<comment type="caution">
    <text evidence="1">The sequence shown here is derived from an EMBL/GenBank/DDBJ whole genome shotgun (WGS) entry which is preliminary data.</text>
</comment>
<gene>
    <name evidence="1" type="ORF">SPJ1_1192</name>
</gene>
<sequence length="46" mass="5381">MLVEKQAIINFGWTIDDYENADYYSLLEILNAKEMKDRAVDPMSLL</sequence>
<organism evidence="1 2">
    <name type="scientific">Streptococcus parauberis KRS-02083</name>
    <dbReference type="NCBI Taxonomy" id="1207545"/>
    <lineage>
        <taxon>Bacteria</taxon>
        <taxon>Bacillati</taxon>
        <taxon>Bacillota</taxon>
        <taxon>Bacilli</taxon>
        <taxon>Lactobacillales</taxon>
        <taxon>Streptococcaceae</taxon>
        <taxon>Streptococcus</taxon>
    </lineage>
</organism>